<comment type="caution">
    <text evidence="4">The sequence shown here is derived from an EMBL/GenBank/DDBJ whole genome shotgun (WGS) entry which is preliminary data.</text>
</comment>
<keyword evidence="2" id="KW-0238">DNA-binding</keyword>
<dbReference type="AlphaFoldDB" id="A0A166VHW3"/>
<dbReference type="EMBL" id="AUYB01000126">
    <property type="protein sequence ID" value="KZN32893.1"/>
    <property type="molecule type" value="Genomic_DNA"/>
</dbReference>
<proteinExistence type="predicted"/>
<evidence type="ECO:0000259" key="3">
    <source>
        <dbReference type="PROSITE" id="PS51900"/>
    </source>
</evidence>
<keyword evidence="1" id="KW-0229">DNA integration</keyword>
<dbReference type="InterPro" id="IPR044068">
    <property type="entry name" value="CB"/>
</dbReference>
<evidence type="ECO:0000313" key="4">
    <source>
        <dbReference type="EMBL" id="KZN32893.1"/>
    </source>
</evidence>
<evidence type="ECO:0000313" key="5">
    <source>
        <dbReference type="Proteomes" id="UP000076643"/>
    </source>
</evidence>
<name>A0A166VHW3_9GAMM</name>
<evidence type="ECO:0000256" key="2">
    <source>
        <dbReference type="PROSITE-ProRule" id="PRU01248"/>
    </source>
</evidence>
<sequence>MDLQNPDLILVKRLSEHSCSYFAVESIAGSEVVLTDIESGGRFNFEKPRLEQLVLNGQLRTIARRELPTKLTFKPLSNVKKPEMEAAEDLASRKEMERRYKYVQGAIEQSVPAYTEKWLTPYITQRAAEINDSSSPSWRTLAHWNKAFVESGWDKNALMPRHKAKGNRTKQLPQEVHDLIDDVINEYLRTHTVVRYQKVYDQLLEKLDTLNAERKGKDLSELKPCSYRWIVNRLQSR</sequence>
<protein>
    <recommendedName>
        <fullName evidence="3">Core-binding (CB) domain-containing protein</fullName>
    </recommendedName>
</protein>
<organism evidence="4 5">
    <name type="scientific">Pseudoalteromonas luteoviolacea DSM 6061</name>
    <dbReference type="NCBI Taxonomy" id="1365250"/>
    <lineage>
        <taxon>Bacteria</taxon>
        <taxon>Pseudomonadati</taxon>
        <taxon>Pseudomonadota</taxon>
        <taxon>Gammaproteobacteria</taxon>
        <taxon>Alteromonadales</taxon>
        <taxon>Pseudoalteromonadaceae</taxon>
        <taxon>Pseudoalteromonas</taxon>
    </lineage>
</organism>
<dbReference type="PATRIC" id="fig|1365250.3.peg.3920"/>
<evidence type="ECO:0000256" key="1">
    <source>
        <dbReference type="ARBA" id="ARBA00022908"/>
    </source>
</evidence>
<gene>
    <name evidence="4" type="ORF">N475_20450</name>
</gene>
<feature type="domain" description="Core-binding (CB)" evidence="3">
    <location>
        <begin position="174"/>
        <end position="237"/>
    </location>
</feature>
<reference evidence="4 5" key="1">
    <citation type="submission" date="2013-07" db="EMBL/GenBank/DDBJ databases">
        <title>Comparative Genomic and Metabolomic Analysis of Twelve Strains of Pseudoalteromonas luteoviolacea.</title>
        <authorList>
            <person name="Vynne N.G."/>
            <person name="Mansson M."/>
            <person name="Gram L."/>
        </authorList>
    </citation>
    <scope>NUCLEOTIDE SEQUENCE [LARGE SCALE GENOMIC DNA]</scope>
    <source>
        <strain evidence="4 5">DSM 6061</strain>
    </source>
</reference>
<dbReference type="Proteomes" id="UP000076643">
    <property type="component" value="Unassembled WGS sequence"/>
</dbReference>
<dbReference type="RefSeq" id="WP_063365779.1">
    <property type="nucleotide sequence ID" value="NZ_AQHB01000016.1"/>
</dbReference>
<keyword evidence="5" id="KW-1185">Reference proteome</keyword>
<dbReference type="GO" id="GO:0015074">
    <property type="term" value="P:DNA integration"/>
    <property type="evidence" value="ECO:0007669"/>
    <property type="project" value="UniProtKB-KW"/>
</dbReference>
<accession>A0A166VHW3</accession>
<dbReference type="GO" id="GO:0003677">
    <property type="term" value="F:DNA binding"/>
    <property type="evidence" value="ECO:0007669"/>
    <property type="project" value="UniProtKB-UniRule"/>
</dbReference>
<dbReference type="PROSITE" id="PS51900">
    <property type="entry name" value="CB"/>
    <property type="match status" value="1"/>
</dbReference>